<sequence>MFRHVVMVCFKPEASDEERAAVMDAVRGFATQVPEVRSLICGENVGSGPNHHDFVMVADFEDEAAFRRYLASPAHRAYVEGPAKAVAKLAAIQHIY</sequence>
<dbReference type="SUPFAM" id="SSF54909">
    <property type="entry name" value="Dimeric alpha+beta barrel"/>
    <property type="match status" value="1"/>
</dbReference>
<evidence type="ECO:0000313" key="3">
    <source>
        <dbReference type="Proteomes" id="UP001521181"/>
    </source>
</evidence>
<proteinExistence type="predicted"/>
<dbReference type="PROSITE" id="PS51502">
    <property type="entry name" value="S_R_A_B_BARREL"/>
    <property type="match status" value="1"/>
</dbReference>
<protein>
    <submittedName>
        <fullName evidence="2">Dabb family protein</fullName>
    </submittedName>
</protein>
<feature type="domain" description="Stress-response A/B barrel" evidence="1">
    <location>
        <begin position="2"/>
        <end position="94"/>
    </location>
</feature>
<organism evidence="2 3">
    <name type="scientific">Rhodobacter flavimaris</name>
    <dbReference type="NCBI Taxonomy" id="2907145"/>
    <lineage>
        <taxon>Bacteria</taxon>
        <taxon>Pseudomonadati</taxon>
        <taxon>Pseudomonadota</taxon>
        <taxon>Alphaproteobacteria</taxon>
        <taxon>Rhodobacterales</taxon>
        <taxon>Rhodobacter group</taxon>
        <taxon>Rhodobacter</taxon>
    </lineage>
</organism>
<dbReference type="EMBL" id="JAJUOS010000003">
    <property type="protein sequence ID" value="MCE5973027.1"/>
    <property type="molecule type" value="Genomic_DNA"/>
</dbReference>
<keyword evidence="3" id="KW-1185">Reference proteome</keyword>
<dbReference type="Proteomes" id="UP001521181">
    <property type="component" value="Unassembled WGS sequence"/>
</dbReference>
<evidence type="ECO:0000313" key="2">
    <source>
        <dbReference type="EMBL" id="MCE5973027.1"/>
    </source>
</evidence>
<dbReference type="Gene3D" id="3.30.70.100">
    <property type="match status" value="1"/>
</dbReference>
<dbReference type="SMART" id="SM00886">
    <property type="entry name" value="Dabb"/>
    <property type="match status" value="1"/>
</dbReference>
<evidence type="ECO:0000259" key="1">
    <source>
        <dbReference type="PROSITE" id="PS51502"/>
    </source>
</evidence>
<gene>
    <name evidence="2" type="ORF">LZA78_06000</name>
</gene>
<dbReference type="Pfam" id="PF07876">
    <property type="entry name" value="Dabb"/>
    <property type="match status" value="1"/>
</dbReference>
<name>A0ABS8YT41_9RHOB</name>
<dbReference type="InterPro" id="IPR011008">
    <property type="entry name" value="Dimeric_a/b-barrel"/>
</dbReference>
<accession>A0ABS8YT41</accession>
<reference evidence="2 3" key="1">
    <citation type="submission" date="2021-12" db="EMBL/GenBank/DDBJ databases">
        <title>Sinirhodobacter sp. WL0062 is a bacterium isolated from seawater.</title>
        <authorList>
            <person name="Wang L."/>
            <person name="He W."/>
            <person name="Zhang D.-F."/>
        </authorList>
    </citation>
    <scope>NUCLEOTIDE SEQUENCE [LARGE SCALE GENOMIC DNA]</scope>
    <source>
        <strain evidence="2 3">WL0062</strain>
    </source>
</reference>
<dbReference type="RefSeq" id="WP_233676021.1">
    <property type="nucleotide sequence ID" value="NZ_JAJUOS010000003.1"/>
</dbReference>
<comment type="caution">
    <text evidence="2">The sequence shown here is derived from an EMBL/GenBank/DDBJ whole genome shotgun (WGS) entry which is preliminary data.</text>
</comment>
<dbReference type="InterPro" id="IPR013097">
    <property type="entry name" value="Dabb"/>
</dbReference>